<evidence type="ECO:0000256" key="1">
    <source>
        <dbReference type="ARBA" id="ARBA00004479"/>
    </source>
</evidence>
<evidence type="ECO:0000256" key="5">
    <source>
        <dbReference type="ARBA" id="ARBA00023136"/>
    </source>
</evidence>
<protein>
    <recommendedName>
        <fullName evidence="9">Discoidin domain-containing protein</fullName>
    </recommendedName>
</protein>
<feature type="compositionally biased region" description="Pro residues" evidence="8">
    <location>
        <begin position="261"/>
        <end position="271"/>
    </location>
</feature>
<evidence type="ECO:0000256" key="6">
    <source>
        <dbReference type="ARBA" id="ARBA00023157"/>
    </source>
</evidence>
<evidence type="ECO:0000313" key="11">
    <source>
        <dbReference type="Proteomes" id="UP000479000"/>
    </source>
</evidence>
<dbReference type="Gene3D" id="2.60.120.1190">
    <property type="match status" value="1"/>
</dbReference>
<accession>A0A6H5GG53</accession>
<comment type="subcellular location">
    <subcellularLocation>
        <location evidence="1">Membrane</location>
        <topology evidence="1">Single-pass type I membrane protein</topology>
    </subcellularLocation>
</comment>
<dbReference type="InterPro" id="IPR048525">
    <property type="entry name" value="DDR1-2_DS-like"/>
</dbReference>
<evidence type="ECO:0000259" key="9">
    <source>
        <dbReference type="Pfam" id="PF21114"/>
    </source>
</evidence>
<keyword evidence="4" id="KW-1133">Transmembrane helix</keyword>
<evidence type="ECO:0000256" key="4">
    <source>
        <dbReference type="ARBA" id="ARBA00022989"/>
    </source>
</evidence>
<dbReference type="GO" id="GO:0016020">
    <property type="term" value="C:membrane"/>
    <property type="evidence" value="ECO:0007669"/>
    <property type="project" value="UniProtKB-SubCell"/>
</dbReference>
<dbReference type="AlphaFoldDB" id="A0A6H5GG53"/>
<keyword evidence="11" id="KW-1185">Reference proteome</keyword>
<sequence>MHLHTNNFFSKGVQVFSSAKVYLSIGGKLFSGLPIEYQYMPDTIMEHARNVTIKLHHVIGRFLKVQLYFESQWIMVSEVSFDSAYRPIGRIGRSSAPRGSNIPHKVEQSRTSKTCHCSEMLSIRRCRNTSLEKPVGSTEDSEKGILYHEPFASANMYGLHPTTRSAEYAGKFIFIDHPFCIAVFLALSGFDSFENFPDVPDIMQEYAVPLVSQPPSFYTSVPPQTPLRSLPPLHNFFPKPPPVPPPPEKYYAATEIVQKAPPVPSSPPPPSVSHSSSSASSSAYGQILHPPSSESRPSATADLQLNSIPRSDLKYLTKLGIGHFGEVSNFPLCE</sequence>
<reference evidence="10 11" key="1">
    <citation type="submission" date="2020-02" db="EMBL/GenBank/DDBJ databases">
        <authorList>
            <person name="Ferguson B K."/>
        </authorList>
    </citation>
    <scope>NUCLEOTIDE SEQUENCE [LARGE SCALE GENOMIC DNA]</scope>
</reference>
<keyword evidence="6" id="KW-1015">Disulfide bond</keyword>
<dbReference type="EMBL" id="CADCXU010011716">
    <property type="protein sequence ID" value="CAB0001888.1"/>
    <property type="molecule type" value="Genomic_DNA"/>
</dbReference>
<feature type="compositionally biased region" description="Low complexity" evidence="8">
    <location>
        <begin position="272"/>
        <end position="283"/>
    </location>
</feature>
<dbReference type="Proteomes" id="UP000479000">
    <property type="component" value="Unassembled WGS sequence"/>
</dbReference>
<evidence type="ECO:0000313" key="10">
    <source>
        <dbReference type="EMBL" id="CAB0001888.1"/>
    </source>
</evidence>
<gene>
    <name evidence="10" type="ORF">NTEN_LOCUS7675</name>
</gene>
<evidence type="ECO:0000256" key="8">
    <source>
        <dbReference type="SAM" id="MobiDB-lite"/>
    </source>
</evidence>
<proteinExistence type="predicted"/>
<keyword evidence="7" id="KW-0325">Glycoprotein</keyword>
<name>A0A6H5GG53_9HEMI</name>
<feature type="domain" description="Discoidin" evidence="9">
    <location>
        <begin position="1"/>
        <end position="83"/>
    </location>
</feature>
<feature type="region of interest" description="Disordered" evidence="8">
    <location>
        <begin position="259"/>
        <end position="302"/>
    </location>
</feature>
<keyword evidence="3" id="KW-0732">Signal</keyword>
<evidence type="ECO:0000256" key="3">
    <source>
        <dbReference type="ARBA" id="ARBA00022729"/>
    </source>
</evidence>
<keyword evidence="2" id="KW-0812">Transmembrane</keyword>
<keyword evidence="5" id="KW-0472">Membrane</keyword>
<dbReference type="OrthoDB" id="6071166at2759"/>
<evidence type="ECO:0000256" key="7">
    <source>
        <dbReference type="ARBA" id="ARBA00023180"/>
    </source>
</evidence>
<dbReference type="Pfam" id="PF21114">
    <property type="entry name" value="DDR1-2_DS-like"/>
    <property type="match status" value="1"/>
</dbReference>
<organism evidence="10 11">
    <name type="scientific">Nesidiocoris tenuis</name>
    <dbReference type="NCBI Taxonomy" id="355587"/>
    <lineage>
        <taxon>Eukaryota</taxon>
        <taxon>Metazoa</taxon>
        <taxon>Ecdysozoa</taxon>
        <taxon>Arthropoda</taxon>
        <taxon>Hexapoda</taxon>
        <taxon>Insecta</taxon>
        <taxon>Pterygota</taxon>
        <taxon>Neoptera</taxon>
        <taxon>Paraneoptera</taxon>
        <taxon>Hemiptera</taxon>
        <taxon>Heteroptera</taxon>
        <taxon>Panheteroptera</taxon>
        <taxon>Cimicomorpha</taxon>
        <taxon>Miridae</taxon>
        <taxon>Dicyphina</taxon>
        <taxon>Nesidiocoris</taxon>
    </lineage>
</organism>
<feature type="compositionally biased region" description="Polar residues" evidence="8">
    <location>
        <begin position="292"/>
        <end position="302"/>
    </location>
</feature>
<evidence type="ECO:0000256" key="2">
    <source>
        <dbReference type="ARBA" id="ARBA00022692"/>
    </source>
</evidence>